<dbReference type="GO" id="GO:0043190">
    <property type="term" value="C:ATP-binding cassette (ABC) transporter complex"/>
    <property type="evidence" value="ECO:0007669"/>
    <property type="project" value="TreeGrafter"/>
</dbReference>
<dbReference type="SMART" id="SM00382">
    <property type="entry name" value="AAA"/>
    <property type="match status" value="2"/>
</dbReference>
<dbReference type="Gene3D" id="3.40.50.300">
    <property type="entry name" value="P-loop containing nucleotide triphosphate hydrolases"/>
    <property type="match status" value="2"/>
</dbReference>
<comment type="subcellular location">
    <subcellularLocation>
        <location evidence="1">Cell membrane</location>
        <topology evidence="1">Peripheral membrane protein</topology>
    </subcellularLocation>
</comment>
<dbReference type="InterPro" id="IPR050095">
    <property type="entry name" value="ECF_ABC_transporter_ATP-bd"/>
</dbReference>
<protein>
    <submittedName>
        <fullName evidence="10">ABC transporter related</fullName>
    </submittedName>
</protein>
<keyword evidence="6" id="KW-0067">ATP-binding</keyword>
<dbReference type="Proteomes" id="UP000002156">
    <property type="component" value="Chromosome"/>
</dbReference>
<dbReference type="PROSITE" id="PS50893">
    <property type="entry name" value="ABC_TRANSPORTER_2"/>
    <property type="match status" value="2"/>
</dbReference>
<dbReference type="FunFam" id="3.40.50.300:FF:000224">
    <property type="entry name" value="Energy-coupling factor transporter ATP-binding protein EcfA"/>
    <property type="match status" value="2"/>
</dbReference>
<keyword evidence="7" id="KW-1278">Translocase</keyword>
<dbReference type="PANTHER" id="PTHR43553">
    <property type="entry name" value="HEAVY METAL TRANSPORTER"/>
    <property type="match status" value="1"/>
</dbReference>
<evidence type="ECO:0000256" key="8">
    <source>
        <dbReference type="ARBA" id="ARBA00023136"/>
    </source>
</evidence>
<dbReference type="SUPFAM" id="SSF52540">
    <property type="entry name" value="P-loop containing nucleoside triphosphate hydrolases"/>
    <property type="match status" value="2"/>
</dbReference>
<dbReference type="GO" id="GO:0016887">
    <property type="term" value="F:ATP hydrolysis activity"/>
    <property type="evidence" value="ECO:0007669"/>
    <property type="project" value="InterPro"/>
</dbReference>
<gene>
    <name evidence="10" type="ordered locus">Teth39_0880</name>
</gene>
<dbReference type="EMBL" id="CP000924">
    <property type="protein sequence ID" value="ABY94536.1"/>
    <property type="molecule type" value="Genomic_DNA"/>
</dbReference>
<dbReference type="AlphaFoldDB" id="B0K8S3"/>
<dbReference type="InterPro" id="IPR017871">
    <property type="entry name" value="ABC_transporter-like_CS"/>
</dbReference>
<keyword evidence="5" id="KW-0547">Nucleotide-binding</keyword>
<dbReference type="InterPro" id="IPR027417">
    <property type="entry name" value="P-loop_NTPase"/>
</dbReference>
<dbReference type="InterPro" id="IPR015856">
    <property type="entry name" value="ABC_transpr_CbiO/EcfA_su"/>
</dbReference>
<keyword evidence="8" id="KW-0472">Membrane</keyword>
<evidence type="ECO:0000313" key="10">
    <source>
        <dbReference type="EMBL" id="ABY94536.1"/>
    </source>
</evidence>
<keyword evidence="11" id="KW-1185">Reference proteome</keyword>
<evidence type="ECO:0000256" key="5">
    <source>
        <dbReference type="ARBA" id="ARBA00022741"/>
    </source>
</evidence>
<evidence type="ECO:0000256" key="2">
    <source>
        <dbReference type="ARBA" id="ARBA00005417"/>
    </source>
</evidence>
<name>B0K8S3_THEP3</name>
<evidence type="ECO:0000256" key="7">
    <source>
        <dbReference type="ARBA" id="ARBA00022967"/>
    </source>
</evidence>
<dbReference type="STRING" id="340099.Teth39_0880"/>
<accession>B0K8S3</accession>
<dbReference type="PROSITE" id="PS00211">
    <property type="entry name" value="ABC_TRANSPORTER_1"/>
    <property type="match status" value="2"/>
</dbReference>
<keyword evidence="3" id="KW-0813">Transport</keyword>
<keyword evidence="4" id="KW-1003">Cell membrane</keyword>
<dbReference type="NCBIfam" id="NF010167">
    <property type="entry name" value="PRK13648.1"/>
    <property type="match status" value="2"/>
</dbReference>
<dbReference type="RefSeq" id="WP_003867677.1">
    <property type="nucleotide sequence ID" value="NC_010321.1"/>
</dbReference>
<dbReference type="PANTHER" id="PTHR43553:SF24">
    <property type="entry name" value="ENERGY-COUPLING FACTOR TRANSPORTER ATP-BINDING PROTEIN ECFA1"/>
    <property type="match status" value="1"/>
</dbReference>
<feature type="domain" description="ABC transporter" evidence="9">
    <location>
        <begin position="13"/>
        <end position="253"/>
    </location>
</feature>
<evidence type="ECO:0000259" key="9">
    <source>
        <dbReference type="PROSITE" id="PS50893"/>
    </source>
</evidence>
<dbReference type="eggNOG" id="COG1122">
    <property type="taxonomic scope" value="Bacteria"/>
</dbReference>
<evidence type="ECO:0000256" key="1">
    <source>
        <dbReference type="ARBA" id="ARBA00004202"/>
    </source>
</evidence>
<evidence type="ECO:0000256" key="6">
    <source>
        <dbReference type="ARBA" id="ARBA00022840"/>
    </source>
</evidence>
<proteinExistence type="inferred from homology"/>
<dbReference type="InterPro" id="IPR003593">
    <property type="entry name" value="AAA+_ATPase"/>
</dbReference>
<dbReference type="GO" id="GO:0042626">
    <property type="term" value="F:ATPase-coupled transmembrane transporter activity"/>
    <property type="evidence" value="ECO:0007669"/>
    <property type="project" value="TreeGrafter"/>
</dbReference>
<dbReference type="HOGENOM" id="CLU_000604_86_7_9"/>
<feature type="domain" description="ABC transporter" evidence="9">
    <location>
        <begin position="314"/>
        <end position="547"/>
    </location>
</feature>
<organism evidence="10 11">
    <name type="scientific">Thermoanaerobacter pseudethanolicus (strain ATCC 33223 / 39E)</name>
    <name type="common">Clostridium thermohydrosulfuricum</name>
    <dbReference type="NCBI Taxonomy" id="340099"/>
    <lineage>
        <taxon>Bacteria</taxon>
        <taxon>Bacillati</taxon>
        <taxon>Bacillota</taxon>
        <taxon>Clostridia</taxon>
        <taxon>Thermoanaerobacterales</taxon>
        <taxon>Thermoanaerobacteraceae</taxon>
        <taxon>Thermoanaerobacter</taxon>
    </lineage>
</organism>
<sequence>MSVIETNVNSKEIVIKDLTFRYKDQKERNAIENINLEIEKGEFVVIMGPSGAGKSTLAQCLNGLIPHFTKGHYSGDVIVKGIKVKETRVSKMAKEIGLVFQDFESQLFSTNTRLEIAFGPENFGVEREEIQRRIERILKIVNLEGLEDRQPSTLSGGQKQRLAIGSVLACMPSIICMDEPTTDLDPIGKIGIFNIAKELHKDKDLTLIIIEHETEEALNADRVIIMEKGRIIKDGKPEEILKEVELMEEIGIMPLQIPKYFLQVSSLKREELPLTYEEGIERFKELGLKIDEDKYNEILRKEEEREQSYGDVIIDVKDVEHVYANGTKALDGINLQIKEGEFLALLGHNGSGKTTLAKHLNCLLKPTSGSVIVYGKDTKKSNVFEIGNYVGYAFQNPDHQIFADTVYDEIAFGPRMRGCSEAEVKERVSEALKAVDMEGFEKEDPFSLSKGERQRIAVASILAARPKVIILDEPTTGLDYKEQKRMMELVKKLNESGHTIVMITHTMWIVSEYAHKVAVMKDGKIEMYGKVRDVFREDEKFFQLFLKTPPIVSMSNRLGKTFLSVEEMVSCTRR</sequence>
<dbReference type="Pfam" id="PF00005">
    <property type="entry name" value="ABC_tran"/>
    <property type="match status" value="2"/>
</dbReference>
<dbReference type="KEGG" id="tpd:Teth39_0880"/>
<reference evidence="11" key="1">
    <citation type="submission" date="2008-01" db="EMBL/GenBank/DDBJ databases">
        <title>Complete sequence of Thermoanaerobacter pseudethanolicus 39E.</title>
        <authorList>
            <person name="Copeland A."/>
            <person name="Lucas S."/>
            <person name="Lapidus A."/>
            <person name="Barry K."/>
            <person name="Glavina del Rio T."/>
            <person name="Dalin E."/>
            <person name="Tice H."/>
            <person name="Pitluck S."/>
            <person name="Bruce D."/>
            <person name="Goodwin L."/>
            <person name="Saunders E."/>
            <person name="Brettin T."/>
            <person name="Detter J.C."/>
            <person name="Han C."/>
            <person name="Schmutz J."/>
            <person name="Larimer F."/>
            <person name="Land M."/>
            <person name="Hauser L."/>
            <person name="Kyrpides N."/>
            <person name="Lykidis A."/>
            <person name="Hemme C."/>
            <person name="Fields M.W."/>
            <person name="He Z."/>
            <person name="Zhou J."/>
            <person name="Richardson P."/>
        </authorList>
    </citation>
    <scope>NUCLEOTIDE SEQUENCE [LARGE SCALE GENOMIC DNA]</scope>
    <source>
        <strain evidence="11">ATCC 33223 / DSM 2355 / 39E</strain>
    </source>
</reference>
<evidence type="ECO:0000256" key="3">
    <source>
        <dbReference type="ARBA" id="ARBA00022448"/>
    </source>
</evidence>
<evidence type="ECO:0000256" key="4">
    <source>
        <dbReference type="ARBA" id="ARBA00022475"/>
    </source>
</evidence>
<dbReference type="CDD" id="cd03225">
    <property type="entry name" value="ABC_cobalt_CbiO_domain1"/>
    <property type="match status" value="2"/>
</dbReference>
<dbReference type="GO" id="GO:0005524">
    <property type="term" value="F:ATP binding"/>
    <property type="evidence" value="ECO:0007669"/>
    <property type="project" value="UniProtKB-KW"/>
</dbReference>
<comment type="similarity">
    <text evidence="2">Belongs to the ABC transporter superfamily.</text>
</comment>
<dbReference type="InterPro" id="IPR003439">
    <property type="entry name" value="ABC_transporter-like_ATP-bd"/>
</dbReference>
<evidence type="ECO:0000313" key="11">
    <source>
        <dbReference type="Proteomes" id="UP000002156"/>
    </source>
</evidence>